<dbReference type="OrthoDB" id="9799612at2"/>
<dbReference type="Pfam" id="PF00561">
    <property type="entry name" value="Abhydrolase_1"/>
    <property type="match status" value="1"/>
</dbReference>
<dbReference type="Proteomes" id="UP000266292">
    <property type="component" value="Chromosome"/>
</dbReference>
<sequence>MSNDKEVKQVLEEHRAAGRYIEVDGIRTFVLDEGAGEAVFCIHGVPTSSFLYRKVIKALARKGMRGVCLDLPGLGLSDRPKDFNYTFHTFARFCARAAEVLGIQQYHLLIHDIGGPIGFAMAAENREKVLSLSILNTWINVDTFKKPLPMRPFEMPVLGEAELKSITHPTWYLLFTQMGVEHADAVPKEEAYAYVDLLKREDGGDAFLKIMRHFEKSDVFRNLCYQAVENVPYPVQAIWGAEDPGLTYERYGEEIKLAANLKEVHKLNAKHFLQEEKPEEIAALVVEQAARGKA</sequence>
<dbReference type="PANTHER" id="PTHR42977:SF3">
    <property type="entry name" value="AB HYDROLASE-1 DOMAIN-CONTAINING PROTEIN"/>
    <property type="match status" value="1"/>
</dbReference>
<dbReference type="RefSeq" id="WP_025606477.1">
    <property type="nucleotide sequence ID" value="NZ_CP021235.1"/>
</dbReference>
<keyword evidence="4" id="KW-1185">Reference proteome</keyword>
<dbReference type="InterPro" id="IPR000639">
    <property type="entry name" value="Epox_hydrolase-like"/>
</dbReference>
<dbReference type="InterPro" id="IPR051340">
    <property type="entry name" value="Haloalkane_dehalogenase"/>
</dbReference>
<evidence type="ECO:0000259" key="2">
    <source>
        <dbReference type="Pfam" id="PF00561"/>
    </source>
</evidence>
<dbReference type="KEGG" id="pact:CA264_08960"/>
<evidence type="ECO:0000313" key="4">
    <source>
        <dbReference type="Proteomes" id="UP000266292"/>
    </source>
</evidence>
<reference evidence="4" key="1">
    <citation type="submission" date="2017-05" db="EMBL/GenBank/DDBJ databases">
        <authorList>
            <person name="Ray J."/>
            <person name="Price M."/>
            <person name="Deutschbauer A."/>
        </authorList>
    </citation>
    <scope>NUCLEOTIDE SEQUENCE [LARGE SCALE GENOMIC DNA]</scope>
    <source>
        <strain evidence="4">DSM 19842</strain>
    </source>
</reference>
<accession>A0A1X9YRP2</accession>
<evidence type="ECO:0000313" key="3">
    <source>
        <dbReference type="EMBL" id="ARS35556.1"/>
    </source>
</evidence>
<dbReference type="InterPro" id="IPR000073">
    <property type="entry name" value="AB_hydrolase_1"/>
</dbReference>
<name>A0A1X9YRP2_9BACT</name>
<evidence type="ECO:0000256" key="1">
    <source>
        <dbReference type="ARBA" id="ARBA00022801"/>
    </source>
</evidence>
<dbReference type="PANTHER" id="PTHR42977">
    <property type="entry name" value="HYDROLASE-RELATED"/>
    <property type="match status" value="1"/>
</dbReference>
<organism evidence="3 4">
    <name type="scientific">Pontibacter actiniarum</name>
    <dbReference type="NCBI Taxonomy" id="323450"/>
    <lineage>
        <taxon>Bacteria</taxon>
        <taxon>Pseudomonadati</taxon>
        <taxon>Bacteroidota</taxon>
        <taxon>Cytophagia</taxon>
        <taxon>Cytophagales</taxon>
        <taxon>Hymenobacteraceae</taxon>
        <taxon>Pontibacter</taxon>
    </lineage>
</organism>
<protein>
    <submittedName>
        <fullName evidence="3">Haloalkane dehalogenase</fullName>
    </submittedName>
</protein>
<dbReference type="EMBL" id="CP021235">
    <property type="protein sequence ID" value="ARS35556.1"/>
    <property type="molecule type" value="Genomic_DNA"/>
</dbReference>
<feature type="domain" description="AB hydrolase-1" evidence="2">
    <location>
        <begin position="38"/>
        <end position="278"/>
    </location>
</feature>
<dbReference type="GO" id="GO:0004301">
    <property type="term" value="F:epoxide hydrolase activity"/>
    <property type="evidence" value="ECO:0007669"/>
    <property type="project" value="TreeGrafter"/>
</dbReference>
<gene>
    <name evidence="3" type="ORF">CA264_08960</name>
</gene>
<dbReference type="PRINTS" id="PR00412">
    <property type="entry name" value="EPOXHYDRLASE"/>
</dbReference>
<dbReference type="SUPFAM" id="SSF53474">
    <property type="entry name" value="alpha/beta-Hydrolases"/>
    <property type="match status" value="1"/>
</dbReference>
<dbReference type="STRING" id="709015.GCA_000472485_01804"/>
<proteinExistence type="predicted"/>
<dbReference type="Gene3D" id="3.40.50.1820">
    <property type="entry name" value="alpha/beta hydrolase"/>
    <property type="match status" value="1"/>
</dbReference>
<keyword evidence="1" id="KW-0378">Hydrolase</keyword>
<dbReference type="AlphaFoldDB" id="A0A1X9YRP2"/>
<dbReference type="InterPro" id="IPR029058">
    <property type="entry name" value="AB_hydrolase_fold"/>
</dbReference>